<keyword evidence="5 7" id="KW-1133">Transmembrane helix</keyword>
<evidence type="ECO:0000256" key="2">
    <source>
        <dbReference type="ARBA" id="ARBA00008017"/>
    </source>
</evidence>
<dbReference type="InterPro" id="IPR006685">
    <property type="entry name" value="MscS_channel_2nd"/>
</dbReference>
<evidence type="ECO:0000259" key="8">
    <source>
        <dbReference type="Pfam" id="PF00924"/>
    </source>
</evidence>
<dbReference type="HOGENOM" id="CLU_037945_1_1_6"/>
<keyword evidence="7" id="KW-0813">Transport</keyword>
<dbReference type="AlphaFoldDB" id="Q31F97"/>
<dbReference type="InterPro" id="IPR045275">
    <property type="entry name" value="MscS_archaea/bacteria_type"/>
</dbReference>
<dbReference type="Pfam" id="PF05552">
    <property type="entry name" value="MS_channel_1st_1"/>
    <property type="match status" value="1"/>
</dbReference>
<dbReference type="PANTHER" id="PTHR30221:SF1">
    <property type="entry name" value="SMALL-CONDUCTANCE MECHANOSENSITIVE CHANNEL"/>
    <property type="match status" value="1"/>
</dbReference>
<dbReference type="STRING" id="317025.Tcr_1584"/>
<dbReference type="InterPro" id="IPR049142">
    <property type="entry name" value="MS_channel_1st"/>
</dbReference>
<dbReference type="InterPro" id="IPR049278">
    <property type="entry name" value="MS_channel_C"/>
</dbReference>
<evidence type="ECO:0000256" key="3">
    <source>
        <dbReference type="ARBA" id="ARBA00022475"/>
    </source>
</evidence>
<keyword evidence="7" id="KW-0997">Cell inner membrane</keyword>
<feature type="domain" description="Mechanosensitive ion channel MscS" evidence="8">
    <location>
        <begin position="105"/>
        <end position="171"/>
    </location>
</feature>
<evidence type="ECO:0000259" key="10">
    <source>
        <dbReference type="Pfam" id="PF21088"/>
    </source>
</evidence>
<evidence type="ECO:0000259" key="9">
    <source>
        <dbReference type="Pfam" id="PF21082"/>
    </source>
</evidence>
<dbReference type="Gene3D" id="3.30.70.100">
    <property type="match status" value="1"/>
</dbReference>
<evidence type="ECO:0000256" key="1">
    <source>
        <dbReference type="ARBA" id="ARBA00004651"/>
    </source>
</evidence>
<gene>
    <name evidence="11" type="ordered locus">Tcr_1584</name>
</gene>
<dbReference type="KEGG" id="tcx:Tcr_1584"/>
<keyword evidence="4 7" id="KW-0812">Transmembrane</keyword>
<dbReference type="InterPro" id="IPR011066">
    <property type="entry name" value="MscS_channel_C_sf"/>
</dbReference>
<dbReference type="InterPro" id="IPR008910">
    <property type="entry name" value="MSC_TM_helix"/>
</dbReference>
<dbReference type="InterPro" id="IPR023408">
    <property type="entry name" value="MscS_beta-dom_sf"/>
</dbReference>
<dbReference type="Gene3D" id="2.30.30.60">
    <property type="match status" value="1"/>
</dbReference>
<keyword evidence="7" id="KW-0406">Ion transport</keyword>
<comment type="subunit">
    <text evidence="7">Homoheptamer.</text>
</comment>
<comment type="function">
    <text evidence="7">Mechanosensitive channel that participates in the regulation of osmotic pressure changes within the cell, opening in response to stretch forces in the membrane lipid bilayer, without the need for other proteins. Contributes to normal resistance to hypoosmotic shock. Forms an ion channel of 1.0 nanosiemens conductance with a slight preference for anions.</text>
</comment>
<dbReference type="SUPFAM" id="SSF82689">
    <property type="entry name" value="Mechanosensitive channel protein MscS (YggB), C-terminal domain"/>
    <property type="match status" value="1"/>
</dbReference>
<evidence type="ECO:0000313" key="11">
    <source>
        <dbReference type="EMBL" id="ABB42176.1"/>
    </source>
</evidence>
<accession>Q31F97</accession>
<dbReference type="GO" id="GO:0008381">
    <property type="term" value="F:mechanosensitive monoatomic ion channel activity"/>
    <property type="evidence" value="ECO:0007669"/>
    <property type="project" value="InterPro"/>
</dbReference>
<comment type="caution">
    <text evidence="7">Lacks conserved residue(s) required for the propagation of feature annotation.</text>
</comment>
<dbReference type="Gene3D" id="1.10.287.1260">
    <property type="match status" value="1"/>
</dbReference>
<feature type="domain" description="Mechanosensitive ion channel transmembrane helices 2/3" evidence="10">
    <location>
        <begin position="64"/>
        <end position="104"/>
    </location>
</feature>
<dbReference type="SUPFAM" id="SSF82861">
    <property type="entry name" value="Mechanosensitive channel protein MscS (YggB), transmembrane region"/>
    <property type="match status" value="1"/>
</dbReference>
<proteinExistence type="inferred from homology"/>
<comment type="subcellular location">
    <subcellularLocation>
        <location evidence="7">Cell inner membrane</location>
        <topology evidence="7">Multi-pass membrane protein</topology>
    </subcellularLocation>
    <subcellularLocation>
        <location evidence="1">Cell membrane</location>
        <topology evidence="1">Multi-pass membrane protein</topology>
    </subcellularLocation>
</comment>
<protein>
    <recommendedName>
        <fullName evidence="7">Small-conductance mechanosensitive channel</fullName>
    </recommendedName>
</protein>
<dbReference type="Pfam" id="PF21082">
    <property type="entry name" value="MS_channel_3rd"/>
    <property type="match status" value="1"/>
</dbReference>
<dbReference type="Pfam" id="PF00924">
    <property type="entry name" value="MS_channel_2nd"/>
    <property type="match status" value="1"/>
</dbReference>
<dbReference type="PANTHER" id="PTHR30221">
    <property type="entry name" value="SMALL-CONDUCTANCE MECHANOSENSITIVE CHANNEL"/>
    <property type="match status" value="1"/>
</dbReference>
<keyword evidence="7" id="KW-0407">Ion channel</keyword>
<feature type="domain" description="Mechanosensitive ion channel MscS C-terminal" evidence="9">
    <location>
        <begin position="178"/>
        <end position="260"/>
    </location>
</feature>
<name>Q31F97_HYDCU</name>
<dbReference type="EMBL" id="CP000109">
    <property type="protein sequence ID" value="ABB42176.1"/>
    <property type="molecule type" value="Genomic_DNA"/>
</dbReference>
<comment type="similarity">
    <text evidence="2 7">Belongs to the MscS (TC 1.A.23) family.</text>
</comment>
<keyword evidence="6 7" id="KW-0472">Membrane</keyword>
<dbReference type="InterPro" id="IPR010920">
    <property type="entry name" value="LSM_dom_sf"/>
</dbReference>
<feature type="transmembrane region" description="Helical" evidence="7">
    <location>
        <begin position="57"/>
        <end position="79"/>
    </location>
</feature>
<feature type="transmembrane region" description="Helical" evidence="7">
    <location>
        <begin position="85"/>
        <end position="103"/>
    </location>
</feature>
<evidence type="ECO:0000256" key="7">
    <source>
        <dbReference type="RuleBase" id="RU369025"/>
    </source>
</evidence>
<keyword evidence="3" id="KW-1003">Cell membrane</keyword>
<organism evidence="11">
    <name type="scientific">Hydrogenovibrio crunogenus (strain DSM 25203 / XCL-2)</name>
    <name type="common">Thiomicrospira crunogena</name>
    <dbReference type="NCBI Taxonomy" id="317025"/>
    <lineage>
        <taxon>Bacteria</taxon>
        <taxon>Pseudomonadati</taxon>
        <taxon>Pseudomonadota</taxon>
        <taxon>Gammaproteobacteria</taxon>
        <taxon>Thiotrichales</taxon>
        <taxon>Piscirickettsiaceae</taxon>
        <taxon>Hydrogenovibrio</taxon>
    </lineage>
</organism>
<evidence type="ECO:0000256" key="5">
    <source>
        <dbReference type="ARBA" id="ARBA00022989"/>
    </source>
</evidence>
<reference evidence="11" key="1">
    <citation type="submission" date="2006-07" db="EMBL/GenBank/DDBJ databases">
        <title>Complete sequence of Thiomicrospira crunogena XCL-2.</title>
        <authorList>
            <consortium name="US DOE Joint Genome Institute"/>
            <person name="Copeland A."/>
            <person name="Lucas S."/>
            <person name="Lapidus A."/>
            <person name="Barry K."/>
            <person name="Detter J.C."/>
            <person name="Glavina del Rio T."/>
            <person name="Hammon N."/>
            <person name="Israni S."/>
            <person name="Dalin E."/>
            <person name="Tice H."/>
            <person name="Pitluck S."/>
            <person name="Chain P."/>
            <person name="Malfatti S."/>
            <person name="Shin M."/>
            <person name="Vergez L."/>
            <person name="Schmutz J."/>
            <person name="Larimer F."/>
            <person name="Land M."/>
            <person name="Hauser L."/>
            <person name="Kyrpides N."/>
            <person name="Lykidis A."/>
            <person name="Scott K.M."/>
            <person name="Sievert S."/>
            <person name="Kerfeld C."/>
            <person name="Freyermuth S."/>
            <person name="Dobrinski K."/>
            <person name="Boller A."/>
            <person name="Fitzpatrick K."/>
            <person name="Thoma P."/>
            <person name="Moore J."/>
            <person name="Richardson P."/>
        </authorList>
    </citation>
    <scope>NUCLEOTIDE SEQUENCE</scope>
    <source>
        <strain evidence="11">XCL-2</strain>
    </source>
</reference>
<feature type="transmembrane region" description="Helical" evidence="7">
    <location>
        <begin position="20"/>
        <end position="37"/>
    </location>
</feature>
<evidence type="ECO:0000256" key="4">
    <source>
        <dbReference type="ARBA" id="ARBA00022692"/>
    </source>
</evidence>
<evidence type="ECO:0000256" key="6">
    <source>
        <dbReference type="ARBA" id="ARBA00023136"/>
    </source>
</evidence>
<sequence length="279" mass="31020">MNFDSFDMTAFWETFVVDWGTNLFLAIITFVVGRFVTKLISKGIKTLLNKSNMDAMLVNFIMSILNALLLLFVIIATLSQLGVDTTSLVALLAAAGLAVGLALKDSLQNFAAGVMLIIFKPFKIGNYVEAAGTAGIVENIGIFSSQFRTGDNKEVIIPNGKIYQGTITNYSAKDTRRVDMVFGIGYDDDIQQAKKILQQLIETDDRVLKEPEPVIALSELGESSLNFIVRPWVKASDYWALKWDMNEKVKQAFDDADINIPYPQMDVHMTQIPNESNSR</sequence>
<dbReference type="eggNOG" id="COG0668">
    <property type="taxonomic scope" value="Bacteria"/>
</dbReference>
<dbReference type="GO" id="GO:0005886">
    <property type="term" value="C:plasma membrane"/>
    <property type="evidence" value="ECO:0007669"/>
    <property type="project" value="UniProtKB-SubCell"/>
</dbReference>
<dbReference type="SUPFAM" id="SSF50182">
    <property type="entry name" value="Sm-like ribonucleoproteins"/>
    <property type="match status" value="1"/>
</dbReference>
<dbReference type="InterPro" id="IPR011014">
    <property type="entry name" value="MscS_channel_TM-2"/>
</dbReference>
<dbReference type="Pfam" id="PF21088">
    <property type="entry name" value="MS_channel_1st"/>
    <property type="match status" value="1"/>
</dbReference>